<dbReference type="CDD" id="cd02440">
    <property type="entry name" value="AdoMet_MTases"/>
    <property type="match status" value="1"/>
</dbReference>
<feature type="coiled-coil region" evidence="6">
    <location>
        <begin position="412"/>
        <end position="492"/>
    </location>
</feature>
<comment type="caution">
    <text evidence="10">The sequence shown here is derived from an EMBL/GenBank/DDBJ whole genome shotgun (WGS) entry which is preliminary data.</text>
</comment>
<dbReference type="Pfam" id="PF13596">
    <property type="entry name" value="PAS_10"/>
    <property type="match status" value="1"/>
</dbReference>
<dbReference type="PROSITE" id="PS50113">
    <property type="entry name" value="PAC"/>
    <property type="match status" value="1"/>
</dbReference>
<dbReference type="SUPFAM" id="SSF53335">
    <property type="entry name" value="S-adenosyl-L-methionine-dependent methyltransferases"/>
    <property type="match status" value="1"/>
</dbReference>
<dbReference type="SMART" id="SM00091">
    <property type="entry name" value="PAS"/>
    <property type="match status" value="2"/>
</dbReference>
<comment type="catalytic activity">
    <reaction evidence="1">
        <text>L-glutamyl-[protein] + S-adenosyl-L-methionine = [protein]-L-glutamate 5-O-methyl ester + S-adenosyl-L-homocysteine</text>
        <dbReference type="Rhea" id="RHEA:24452"/>
        <dbReference type="Rhea" id="RHEA-COMP:10208"/>
        <dbReference type="Rhea" id="RHEA-COMP:10311"/>
        <dbReference type="ChEBI" id="CHEBI:29973"/>
        <dbReference type="ChEBI" id="CHEBI:57856"/>
        <dbReference type="ChEBI" id="CHEBI:59789"/>
        <dbReference type="ChEBI" id="CHEBI:82795"/>
        <dbReference type="EC" id="2.1.1.80"/>
    </reaction>
</comment>
<dbReference type="PANTHER" id="PTHR24422:SF10">
    <property type="entry name" value="CHEMOTAXIS PROTEIN METHYLTRANSFERASE 2"/>
    <property type="match status" value="1"/>
</dbReference>
<protein>
    <recommendedName>
        <fullName evidence="2">protein-glutamate O-methyltransferase</fullName>
        <ecNumber evidence="2">2.1.1.80</ecNumber>
    </recommendedName>
</protein>
<dbReference type="InterPro" id="IPR036804">
    <property type="entry name" value="CheR_N_sf"/>
</dbReference>
<dbReference type="InterPro" id="IPR000780">
    <property type="entry name" value="CheR_MeTrfase"/>
</dbReference>
<dbReference type="RefSeq" id="WP_190441814.1">
    <property type="nucleotide sequence ID" value="NZ_JAMPKM010000008.1"/>
</dbReference>
<feature type="domain" description="PAC" evidence="8">
    <location>
        <begin position="366"/>
        <end position="421"/>
    </location>
</feature>
<dbReference type="EMBL" id="JAMPKM010000008">
    <property type="protein sequence ID" value="MEP0818373.1"/>
    <property type="molecule type" value="Genomic_DNA"/>
</dbReference>
<dbReference type="SUPFAM" id="SSF57997">
    <property type="entry name" value="Tropomyosin"/>
    <property type="match status" value="1"/>
</dbReference>
<dbReference type="Pfam" id="PF00989">
    <property type="entry name" value="PAS"/>
    <property type="match status" value="1"/>
</dbReference>
<evidence type="ECO:0000259" key="8">
    <source>
        <dbReference type="PROSITE" id="PS50113"/>
    </source>
</evidence>
<keyword evidence="5" id="KW-0949">S-adenosyl-L-methionine</keyword>
<dbReference type="InterPro" id="IPR000700">
    <property type="entry name" value="PAS-assoc_C"/>
</dbReference>
<proteinExistence type="predicted"/>
<keyword evidence="6" id="KW-0175">Coiled coil</keyword>
<evidence type="ECO:0000313" key="10">
    <source>
        <dbReference type="EMBL" id="MEP0818373.1"/>
    </source>
</evidence>
<dbReference type="PRINTS" id="PR00996">
    <property type="entry name" value="CHERMTFRASE"/>
</dbReference>
<feature type="domain" description="PAS" evidence="7">
    <location>
        <begin position="499"/>
        <end position="547"/>
    </location>
</feature>
<evidence type="ECO:0000256" key="6">
    <source>
        <dbReference type="SAM" id="Coils"/>
    </source>
</evidence>
<dbReference type="Gene3D" id="1.10.155.10">
    <property type="entry name" value="Chemotaxis receptor methyltransferase CheR, N-terminal domain"/>
    <property type="match status" value="1"/>
</dbReference>
<dbReference type="InterPro" id="IPR029063">
    <property type="entry name" value="SAM-dependent_MTases_sf"/>
</dbReference>
<evidence type="ECO:0000256" key="5">
    <source>
        <dbReference type="ARBA" id="ARBA00022691"/>
    </source>
</evidence>
<dbReference type="Gene3D" id="3.40.50.150">
    <property type="entry name" value="Vaccinia Virus protein VP39"/>
    <property type="match status" value="1"/>
</dbReference>
<evidence type="ECO:0000259" key="9">
    <source>
        <dbReference type="PROSITE" id="PS50123"/>
    </source>
</evidence>
<dbReference type="SUPFAM" id="SSF47757">
    <property type="entry name" value="Chemotaxis receptor methyltransferase CheR, N-terminal domain"/>
    <property type="match status" value="1"/>
</dbReference>
<dbReference type="PANTHER" id="PTHR24422">
    <property type="entry name" value="CHEMOTAXIS PROTEIN METHYLTRANSFERASE"/>
    <property type="match status" value="1"/>
</dbReference>
<keyword evidence="3" id="KW-0489">Methyltransferase</keyword>
<dbReference type="SMART" id="SM00138">
    <property type="entry name" value="MeTrc"/>
    <property type="match status" value="1"/>
</dbReference>
<evidence type="ECO:0000256" key="3">
    <source>
        <dbReference type="ARBA" id="ARBA00022603"/>
    </source>
</evidence>
<accession>A0ABV0J9A9</accession>
<evidence type="ECO:0000313" key="11">
    <source>
        <dbReference type="Proteomes" id="UP001464891"/>
    </source>
</evidence>
<dbReference type="CDD" id="cd00130">
    <property type="entry name" value="PAS"/>
    <property type="match status" value="1"/>
</dbReference>
<gene>
    <name evidence="10" type="ORF">NC998_14830</name>
</gene>
<evidence type="ECO:0000256" key="2">
    <source>
        <dbReference type="ARBA" id="ARBA00012534"/>
    </source>
</evidence>
<dbReference type="Gene3D" id="1.20.1480.30">
    <property type="entry name" value="Designed four-helix bundle protein"/>
    <property type="match status" value="1"/>
</dbReference>
<sequence length="619" mass="70957">MNYSSENSEFEALLQYIKQSRGFDFTGYKRSSLMRRVSKRMQTVGIEKYDDYLDYLEVHPDEFNSLFNTLLINVTSFFRDRPTWDYIGSTIIPRILADKKSGDPIRIWSAACASGQEAYTIAIVIAQLIGIEQFRERVKIYATDVDEEALSQARQAIYPKRDLEGLSPEEIELFFEPVGNFYGFRKELRRSVIFGRHDLTQDAPISRVDLLICRNALMYFNADTQARIITRFHFALRDHAFLCLGKAEMLLTYANTFAPVELKRRIFTKVPRLNSRDQLLPMKTGNSSTSSEPDNSYHIQNVAFDRGPLASLVVNAEGLLTLVNEQARVLFNLTTRDIGRPLQDLEVSYRPLELRSCINQVYSERRPFSFRDVEWLAAQGEKVFLDVRIEPLLDQETYILGVSITFTDVSRYKRLQGELEHSNQELETAYEELQCANEELETTNEELQSSNEELETTNEELQATNEELETMNEELQATNEELYTVNDELHRRGDELNQANAFLESILSSLKGGVVVVDRDLHIQIWNYRSEDLWGLRTGEALGQNFLNLDIGLPVEQLRQSMRACLTADTTSATEITLDAINRRGRQIKCQVSCAPLLGITSEVQGVILLMEDRSEGEL</sequence>
<evidence type="ECO:0000259" key="7">
    <source>
        <dbReference type="PROSITE" id="PS50112"/>
    </source>
</evidence>
<keyword evidence="11" id="KW-1185">Reference proteome</keyword>
<dbReference type="InterPro" id="IPR022642">
    <property type="entry name" value="CheR_C"/>
</dbReference>
<dbReference type="Gene3D" id="3.30.450.20">
    <property type="entry name" value="PAS domain"/>
    <property type="match status" value="2"/>
</dbReference>
<dbReference type="PROSITE" id="PS50112">
    <property type="entry name" value="PAS"/>
    <property type="match status" value="1"/>
</dbReference>
<dbReference type="EC" id="2.1.1.80" evidence="2"/>
<dbReference type="NCBIfam" id="TIGR00229">
    <property type="entry name" value="sensory_box"/>
    <property type="match status" value="1"/>
</dbReference>
<keyword evidence="4" id="KW-0808">Transferase</keyword>
<organism evidence="10 11">
    <name type="scientific">Trichocoleus desertorum GB2-A4</name>
    <dbReference type="NCBI Taxonomy" id="2933944"/>
    <lineage>
        <taxon>Bacteria</taxon>
        <taxon>Bacillati</taxon>
        <taxon>Cyanobacteriota</taxon>
        <taxon>Cyanophyceae</taxon>
        <taxon>Leptolyngbyales</taxon>
        <taxon>Trichocoleusaceae</taxon>
        <taxon>Trichocoleus</taxon>
    </lineage>
</organism>
<dbReference type="InterPro" id="IPR000014">
    <property type="entry name" value="PAS"/>
</dbReference>
<dbReference type="InterPro" id="IPR022641">
    <property type="entry name" value="CheR_N"/>
</dbReference>
<dbReference type="InterPro" id="IPR013767">
    <property type="entry name" value="PAS_fold"/>
</dbReference>
<dbReference type="Pfam" id="PF03705">
    <property type="entry name" value="CheR_N"/>
    <property type="match status" value="1"/>
</dbReference>
<dbReference type="PROSITE" id="PS50123">
    <property type="entry name" value="CHER"/>
    <property type="match status" value="1"/>
</dbReference>
<feature type="domain" description="CheR-type methyltransferase" evidence="9">
    <location>
        <begin position="1"/>
        <end position="250"/>
    </location>
</feature>
<reference evidence="10 11" key="1">
    <citation type="submission" date="2022-04" db="EMBL/GenBank/DDBJ databases">
        <title>Positive selection, recombination, and allopatry shape intraspecific diversity of widespread and dominant cyanobacteria.</title>
        <authorList>
            <person name="Wei J."/>
            <person name="Shu W."/>
            <person name="Hu C."/>
        </authorList>
    </citation>
    <scope>NUCLEOTIDE SEQUENCE [LARGE SCALE GENOMIC DNA]</scope>
    <source>
        <strain evidence="10 11">GB2-A4</strain>
    </source>
</reference>
<dbReference type="InterPro" id="IPR050903">
    <property type="entry name" value="Bact_Chemotaxis_MeTrfase"/>
</dbReference>
<dbReference type="Proteomes" id="UP001464891">
    <property type="component" value="Unassembled WGS sequence"/>
</dbReference>
<evidence type="ECO:0000256" key="4">
    <source>
        <dbReference type="ARBA" id="ARBA00022679"/>
    </source>
</evidence>
<evidence type="ECO:0000256" key="1">
    <source>
        <dbReference type="ARBA" id="ARBA00001541"/>
    </source>
</evidence>
<dbReference type="SUPFAM" id="SSF55785">
    <property type="entry name" value="PYP-like sensor domain (PAS domain)"/>
    <property type="match status" value="2"/>
</dbReference>
<name>A0ABV0J9A9_9CYAN</name>
<dbReference type="Pfam" id="PF01739">
    <property type="entry name" value="CheR"/>
    <property type="match status" value="1"/>
</dbReference>
<dbReference type="InterPro" id="IPR035965">
    <property type="entry name" value="PAS-like_dom_sf"/>
</dbReference>